<dbReference type="SMART" id="SM00729">
    <property type="entry name" value="Elp3"/>
    <property type="match status" value="1"/>
</dbReference>
<evidence type="ECO:0000256" key="5">
    <source>
        <dbReference type="ARBA" id="ARBA00023004"/>
    </source>
</evidence>
<gene>
    <name evidence="10" type="ORF">LY89DRAFT_709818</name>
</gene>
<name>A0A194WW46_MOLSC</name>
<dbReference type="EMBL" id="KQ947425">
    <property type="protein sequence ID" value="KUJ11894.1"/>
    <property type="molecule type" value="Genomic_DNA"/>
</dbReference>
<dbReference type="SFLD" id="SFLDS00029">
    <property type="entry name" value="Radical_SAM"/>
    <property type="match status" value="1"/>
</dbReference>
<dbReference type="SFLD" id="SFLDF00318">
    <property type="entry name" value="Viperin"/>
    <property type="match status" value="1"/>
</dbReference>
<dbReference type="KEGG" id="psco:LY89DRAFT_709818"/>
<organism evidence="10 11">
    <name type="scientific">Mollisia scopiformis</name>
    <name type="common">Conifer needle endophyte fungus</name>
    <name type="synonym">Phialocephala scopiformis</name>
    <dbReference type="NCBI Taxonomy" id="149040"/>
    <lineage>
        <taxon>Eukaryota</taxon>
        <taxon>Fungi</taxon>
        <taxon>Dikarya</taxon>
        <taxon>Ascomycota</taxon>
        <taxon>Pezizomycotina</taxon>
        <taxon>Leotiomycetes</taxon>
        <taxon>Helotiales</taxon>
        <taxon>Mollisiaceae</taxon>
        <taxon>Mollisia</taxon>
    </lineage>
</organism>
<dbReference type="SFLD" id="SFLDG01088">
    <property type="entry name" value="antiviral_proteins"/>
    <property type="match status" value="1"/>
</dbReference>
<evidence type="ECO:0000313" key="11">
    <source>
        <dbReference type="Proteomes" id="UP000070700"/>
    </source>
</evidence>
<evidence type="ECO:0000256" key="8">
    <source>
        <dbReference type="ARBA" id="ARBA00023128"/>
    </source>
</evidence>
<evidence type="ECO:0000313" key="10">
    <source>
        <dbReference type="EMBL" id="KUJ11894.1"/>
    </source>
</evidence>
<dbReference type="Proteomes" id="UP000070700">
    <property type="component" value="Unassembled WGS sequence"/>
</dbReference>
<dbReference type="GO" id="GO:0051607">
    <property type="term" value="P:defense response to virus"/>
    <property type="evidence" value="ECO:0007669"/>
    <property type="project" value="UniProtKB-KW"/>
</dbReference>
<protein>
    <submittedName>
        <fullName evidence="10">Radical SAM enzyme</fullName>
    </submittedName>
</protein>
<evidence type="ECO:0000256" key="7">
    <source>
        <dbReference type="ARBA" id="ARBA00023118"/>
    </source>
</evidence>
<dbReference type="PANTHER" id="PTHR21339:SF0">
    <property type="entry name" value="S-ADENOSYLMETHIONINE-DEPENDENT NUCLEOTIDE DEHYDRATASE RSAD2"/>
    <property type="match status" value="1"/>
</dbReference>
<dbReference type="AlphaFoldDB" id="A0A194WW46"/>
<dbReference type="STRING" id="149040.A0A194WW46"/>
<dbReference type="OrthoDB" id="549750at2759"/>
<dbReference type="GO" id="GO:0046872">
    <property type="term" value="F:metal ion binding"/>
    <property type="evidence" value="ECO:0007669"/>
    <property type="project" value="UniProtKB-KW"/>
</dbReference>
<keyword evidence="11" id="KW-1185">Reference proteome</keyword>
<dbReference type="InterPro" id="IPR013785">
    <property type="entry name" value="Aldolase_TIM"/>
</dbReference>
<keyword evidence="5" id="KW-0408">Iron</keyword>
<accession>A0A194WW46</accession>
<dbReference type="GO" id="GO:0003824">
    <property type="term" value="F:catalytic activity"/>
    <property type="evidence" value="ECO:0007669"/>
    <property type="project" value="InterPro"/>
</dbReference>
<dbReference type="GeneID" id="28827511"/>
<reference evidence="10 11" key="1">
    <citation type="submission" date="2015-10" db="EMBL/GenBank/DDBJ databases">
        <title>Full genome of DAOMC 229536 Phialocephala scopiformis, a fungal endophyte of spruce producing the potent anti-insectan compound rugulosin.</title>
        <authorList>
            <consortium name="DOE Joint Genome Institute"/>
            <person name="Walker A.K."/>
            <person name="Frasz S.L."/>
            <person name="Seifert K.A."/>
            <person name="Miller J.D."/>
            <person name="Mondo S.J."/>
            <person name="Labutti K."/>
            <person name="Lipzen A."/>
            <person name="Dockter R."/>
            <person name="Kennedy M."/>
            <person name="Grigoriev I.V."/>
            <person name="Spatafora J.W."/>
        </authorList>
    </citation>
    <scope>NUCLEOTIDE SEQUENCE [LARGE SCALE GENOMIC DNA]</scope>
    <source>
        <strain evidence="10 11">CBS 120377</strain>
    </source>
</reference>
<evidence type="ECO:0000256" key="1">
    <source>
        <dbReference type="ARBA" id="ARBA00001966"/>
    </source>
</evidence>
<dbReference type="PANTHER" id="PTHR21339">
    <property type="entry name" value="RADICAL S-ADENOSYL METHIONINE DOMAIN-CONTAINING PROTEIN 2"/>
    <property type="match status" value="1"/>
</dbReference>
<dbReference type="InterPro" id="IPR007197">
    <property type="entry name" value="rSAM"/>
</dbReference>
<keyword evidence="4" id="KW-0479">Metal-binding</keyword>
<dbReference type="SFLD" id="SFLDG01067">
    <property type="entry name" value="SPASM/twitch_domain_containing"/>
    <property type="match status" value="1"/>
</dbReference>
<dbReference type="InParanoid" id="A0A194WW46"/>
<evidence type="ECO:0000256" key="2">
    <source>
        <dbReference type="ARBA" id="ARBA00022485"/>
    </source>
</evidence>
<evidence type="ECO:0000259" key="9">
    <source>
        <dbReference type="PROSITE" id="PS51918"/>
    </source>
</evidence>
<dbReference type="GO" id="GO:0051539">
    <property type="term" value="F:4 iron, 4 sulfur cluster binding"/>
    <property type="evidence" value="ECO:0007669"/>
    <property type="project" value="UniProtKB-KW"/>
</dbReference>
<dbReference type="NCBIfam" id="NF038283">
    <property type="entry name" value="viperin_w_prok"/>
    <property type="match status" value="1"/>
</dbReference>
<dbReference type="RefSeq" id="XP_018066249.1">
    <property type="nucleotide sequence ID" value="XM_018217785.1"/>
</dbReference>
<dbReference type="Gene3D" id="3.20.20.70">
    <property type="entry name" value="Aldolase class I"/>
    <property type="match status" value="1"/>
</dbReference>
<dbReference type="CDD" id="cd01335">
    <property type="entry name" value="Radical_SAM"/>
    <property type="match status" value="1"/>
</dbReference>
<dbReference type="InterPro" id="IPR058240">
    <property type="entry name" value="rSAM_sf"/>
</dbReference>
<evidence type="ECO:0000256" key="6">
    <source>
        <dbReference type="ARBA" id="ARBA00023014"/>
    </source>
</evidence>
<keyword evidence="7" id="KW-0051">Antiviral defense</keyword>
<keyword evidence="6" id="KW-0411">Iron-sulfur</keyword>
<dbReference type="Pfam" id="PF04055">
    <property type="entry name" value="Radical_SAM"/>
    <property type="match status" value="1"/>
</dbReference>
<dbReference type="PROSITE" id="PS51918">
    <property type="entry name" value="RADICAL_SAM"/>
    <property type="match status" value="1"/>
</dbReference>
<evidence type="ECO:0000256" key="4">
    <source>
        <dbReference type="ARBA" id="ARBA00022723"/>
    </source>
</evidence>
<dbReference type="SUPFAM" id="SSF102114">
    <property type="entry name" value="Radical SAM enzymes"/>
    <property type="match status" value="1"/>
</dbReference>
<dbReference type="InterPro" id="IPR006638">
    <property type="entry name" value="Elp3/MiaA/NifB-like_rSAM"/>
</dbReference>
<comment type="cofactor">
    <cofactor evidence="1">
        <name>[4Fe-4S] cluster</name>
        <dbReference type="ChEBI" id="CHEBI:49883"/>
    </cofactor>
</comment>
<keyword evidence="8" id="KW-0496">Mitochondrion</keyword>
<keyword evidence="3" id="KW-0949">S-adenosyl-L-methionine</keyword>
<proteinExistence type="predicted"/>
<evidence type="ECO:0000256" key="3">
    <source>
        <dbReference type="ARBA" id="ARBA00022691"/>
    </source>
</evidence>
<dbReference type="InterPro" id="IPR051196">
    <property type="entry name" value="RSAD2/Viperin_antiviral"/>
</dbReference>
<feature type="domain" description="Radical SAM core" evidence="9">
    <location>
        <begin position="11"/>
        <end position="239"/>
    </location>
</feature>
<sequence>MFCNPPAGNLRIPDEIVPVSVNYHFTRCNVECGFCFHTETSSYKLPLPDAERGLKLLAEAGMKKMNFSGGEPFLYPKYLGALCRYCKEDLQLESVSIISNGTKVTEKWLKEFGSFVDILGISCNSVYPENNAKIGRADRGSGVPFDNVGQLFQIRDWCKPLGIKFKLNTVVCSLNWQESMADMVQKLDPFRWKVFQVLIVAGENDTDERKRNATQFIVTDEQYEAFCRRHRHLKCMVPEPNSVMKSSYLLVDEYMRFLDKGDGDEKVSDPILKVGVQKAIKQVRWDQEEFHNRGGIYELGSTAEKEQSCGTVLQNNGLDW</sequence>
<keyword evidence="2" id="KW-0004">4Fe-4S</keyword>